<dbReference type="EMBL" id="JBHUOX010000004">
    <property type="protein sequence ID" value="MFD3000178.1"/>
    <property type="molecule type" value="Genomic_DNA"/>
</dbReference>
<dbReference type="Proteomes" id="UP001597641">
    <property type="component" value="Unassembled WGS sequence"/>
</dbReference>
<proteinExistence type="predicted"/>
<dbReference type="RefSeq" id="WP_377482909.1">
    <property type="nucleotide sequence ID" value="NZ_JBHUOX010000004.1"/>
</dbReference>
<evidence type="ECO:0000313" key="2">
    <source>
        <dbReference type="Proteomes" id="UP001597641"/>
    </source>
</evidence>
<name>A0ABW6BSV9_9BACT</name>
<reference evidence="2" key="1">
    <citation type="journal article" date="2019" name="Int. J. Syst. Evol. Microbiol.">
        <title>The Global Catalogue of Microorganisms (GCM) 10K type strain sequencing project: providing services to taxonomists for standard genome sequencing and annotation.</title>
        <authorList>
            <consortium name="The Broad Institute Genomics Platform"/>
            <consortium name="The Broad Institute Genome Sequencing Center for Infectious Disease"/>
            <person name="Wu L."/>
            <person name="Ma J."/>
        </authorList>
    </citation>
    <scope>NUCLEOTIDE SEQUENCE [LARGE SCALE GENOMIC DNA]</scope>
    <source>
        <strain evidence="2">KCTC 23984</strain>
    </source>
</reference>
<organism evidence="1 2">
    <name type="scientific">Pontibacter toksunensis</name>
    <dbReference type="NCBI Taxonomy" id="1332631"/>
    <lineage>
        <taxon>Bacteria</taxon>
        <taxon>Pseudomonadati</taxon>
        <taxon>Bacteroidota</taxon>
        <taxon>Cytophagia</taxon>
        <taxon>Cytophagales</taxon>
        <taxon>Hymenobacteraceae</taxon>
        <taxon>Pontibacter</taxon>
    </lineage>
</organism>
<evidence type="ECO:0000313" key="1">
    <source>
        <dbReference type="EMBL" id="MFD3000178.1"/>
    </source>
</evidence>
<dbReference type="InterPro" id="IPR045444">
    <property type="entry name" value="DUF6503"/>
</dbReference>
<accession>A0ABW6BSV9</accession>
<protein>
    <submittedName>
        <fullName evidence="1">DUF6503 family protein</fullName>
    </submittedName>
</protein>
<sequence>MTTPENFRPLLHLFGFMALLLLSFCQSKPNVESELLEKTLAYHDPENNWPQLKARLYLSSADTAGLENTFEIELDNSTGYFAHISRQDGKEVVKGVADGKEFYLLDGKQDISAEEREKYGLKPEDLKWVHSFYGYLYGLPMKLTDDGVQVKEAAQNEKIEGKEYRVLQVTYDATVGSDNWFFYLNPDSHAMEAYRFNHGQPESGEYILLEEEVVVDSIRIPKVRKWYWNKNNAYIGTDTLLKAEPLTSYRI</sequence>
<gene>
    <name evidence="1" type="ORF">ACFS7Z_07385</name>
</gene>
<comment type="caution">
    <text evidence="1">The sequence shown here is derived from an EMBL/GenBank/DDBJ whole genome shotgun (WGS) entry which is preliminary data.</text>
</comment>
<dbReference type="Pfam" id="PF20113">
    <property type="entry name" value="DUF6503"/>
    <property type="match status" value="1"/>
</dbReference>
<keyword evidence="2" id="KW-1185">Reference proteome</keyword>